<comment type="caution">
    <text evidence="1">The sequence shown here is derived from an EMBL/GenBank/DDBJ whole genome shotgun (WGS) entry which is preliminary data.</text>
</comment>
<protein>
    <submittedName>
        <fullName evidence="1">Uncharacterized protein</fullName>
    </submittedName>
</protein>
<accession>A0ABT6SE76</accession>
<dbReference type="EMBL" id="JASCIQ010000022">
    <property type="protein sequence ID" value="MDI3406275.1"/>
    <property type="molecule type" value="Genomic_DNA"/>
</dbReference>
<organism evidence="1 2">
    <name type="scientific">Streptomyces cavernicola</name>
    <dbReference type="NCBI Taxonomy" id="3043613"/>
    <lineage>
        <taxon>Bacteria</taxon>
        <taxon>Bacillati</taxon>
        <taxon>Actinomycetota</taxon>
        <taxon>Actinomycetes</taxon>
        <taxon>Kitasatosporales</taxon>
        <taxon>Streptomycetaceae</taxon>
        <taxon>Streptomyces</taxon>
    </lineage>
</organism>
<name>A0ABT6SE76_9ACTN</name>
<keyword evidence="2" id="KW-1185">Reference proteome</keyword>
<dbReference type="Proteomes" id="UP001223978">
    <property type="component" value="Unassembled WGS sequence"/>
</dbReference>
<proteinExistence type="predicted"/>
<dbReference type="RefSeq" id="WP_282544210.1">
    <property type="nucleotide sequence ID" value="NZ_JASCIQ010000022.1"/>
</dbReference>
<reference evidence="1 2" key="1">
    <citation type="submission" date="2023-05" db="EMBL/GenBank/DDBJ databases">
        <title>Draft genome sequence of Streptomyces sp. B-S-A6 isolated from a cave soil in Thailand.</title>
        <authorList>
            <person name="Chamroensaksri N."/>
            <person name="Muangham S."/>
        </authorList>
    </citation>
    <scope>NUCLEOTIDE SEQUENCE [LARGE SCALE GENOMIC DNA]</scope>
    <source>
        <strain evidence="1 2">B-S-A6</strain>
    </source>
</reference>
<evidence type="ECO:0000313" key="2">
    <source>
        <dbReference type="Proteomes" id="UP001223978"/>
    </source>
</evidence>
<sequence length="54" mass="5597">MVTPLVPTDHPEDVVGEVVMITANGGVMVKFPLAGAEVYSPEELTRAVEGTGGE</sequence>
<evidence type="ECO:0000313" key="1">
    <source>
        <dbReference type="EMBL" id="MDI3406275.1"/>
    </source>
</evidence>
<gene>
    <name evidence="1" type="ORF">QIS96_20990</name>
</gene>